<keyword evidence="3" id="KW-1185">Reference proteome</keyword>
<dbReference type="EMBL" id="QNUK01002077">
    <property type="protein sequence ID" value="KAF5879932.1"/>
    <property type="molecule type" value="Genomic_DNA"/>
</dbReference>
<name>A0A8J4TS52_CLAMG</name>
<comment type="caution">
    <text evidence="2">The sequence shown here is derived from an EMBL/GenBank/DDBJ whole genome shotgun (WGS) entry which is preliminary data.</text>
</comment>
<evidence type="ECO:0000313" key="3">
    <source>
        <dbReference type="Proteomes" id="UP000727407"/>
    </source>
</evidence>
<organism evidence="2 3">
    <name type="scientific">Clarias magur</name>
    <name type="common">Asian catfish</name>
    <name type="synonym">Macropteronotus magur</name>
    <dbReference type="NCBI Taxonomy" id="1594786"/>
    <lineage>
        <taxon>Eukaryota</taxon>
        <taxon>Metazoa</taxon>
        <taxon>Chordata</taxon>
        <taxon>Craniata</taxon>
        <taxon>Vertebrata</taxon>
        <taxon>Euteleostomi</taxon>
        <taxon>Actinopterygii</taxon>
        <taxon>Neopterygii</taxon>
        <taxon>Teleostei</taxon>
        <taxon>Ostariophysi</taxon>
        <taxon>Siluriformes</taxon>
        <taxon>Clariidae</taxon>
        <taxon>Clarias</taxon>
    </lineage>
</organism>
<feature type="region of interest" description="Disordered" evidence="1">
    <location>
        <begin position="35"/>
        <end position="177"/>
    </location>
</feature>
<evidence type="ECO:0000313" key="2">
    <source>
        <dbReference type="EMBL" id="KAF5879932.1"/>
    </source>
</evidence>
<reference evidence="2" key="1">
    <citation type="submission" date="2020-07" db="EMBL/GenBank/DDBJ databases">
        <title>Clarias magur genome sequencing, assembly and annotation.</title>
        <authorList>
            <person name="Kushwaha B."/>
            <person name="Kumar R."/>
            <person name="Das P."/>
            <person name="Joshi C.G."/>
            <person name="Kumar D."/>
            <person name="Nagpure N.S."/>
            <person name="Pandey M."/>
            <person name="Agarwal S."/>
            <person name="Srivastava S."/>
            <person name="Singh M."/>
            <person name="Sahoo L."/>
            <person name="Jayasankar P."/>
            <person name="Meher P.K."/>
            <person name="Koringa P.G."/>
            <person name="Iquebal M.A."/>
            <person name="Das S.P."/>
            <person name="Bit A."/>
            <person name="Patnaik S."/>
            <person name="Patel N."/>
            <person name="Shah T.M."/>
            <person name="Hinsu A."/>
            <person name="Jena J.K."/>
        </authorList>
    </citation>
    <scope>NUCLEOTIDE SEQUENCE</scope>
    <source>
        <strain evidence="2">CIFAMagur01</strain>
        <tissue evidence="2">Testis</tissue>
    </source>
</reference>
<gene>
    <name evidence="2" type="ORF">DAT39_023564</name>
</gene>
<dbReference type="Proteomes" id="UP000727407">
    <property type="component" value="Unassembled WGS sequence"/>
</dbReference>
<dbReference type="AlphaFoldDB" id="A0A8J4TS52"/>
<protein>
    <submittedName>
        <fullName evidence="2">Uroporphyrinogen decarboxylase</fullName>
    </submittedName>
</protein>
<feature type="compositionally biased region" description="Basic and acidic residues" evidence="1">
    <location>
        <begin position="51"/>
        <end position="71"/>
    </location>
</feature>
<evidence type="ECO:0000256" key="1">
    <source>
        <dbReference type="SAM" id="MobiDB-lite"/>
    </source>
</evidence>
<feature type="compositionally biased region" description="Basic residues" evidence="1">
    <location>
        <begin position="95"/>
        <end position="109"/>
    </location>
</feature>
<accession>A0A8J4TS52</accession>
<proteinExistence type="predicted"/>
<sequence>MTLLSLAVRLPELQVLGPLQLLLSPRILTIPFWTPYDGKSSRPAVEPGTHAQEEASRSDASREANRMDLPPRRKKWTRMGERDEAPGGEASLHLGGRRPPRGGGLRKKPPAADRSPIDGNIDPQTGVAPGGTRGRNGAWPPPNPTRRSRDRAPVWGGRMAGRIKGAARPVRERSRTD</sequence>